<name>A0AAW1IR89_SAPOF</name>
<keyword evidence="4" id="KW-0131">Cell cycle</keyword>
<dbReference type="PANTHER" id="PTHR15615:SF121">
    <property type="entry name" value="CYCLIN-U1-1"/>
    <property type="match status" value="1"/>
</dbReference>
<dbReference type="InterPro" id="IPR013922">
    <property type="entry name" value="Cyclin_PHO80-like"/>
</dbReference>
<evidence type="ECO:0000256" key="2">
    <source>
        <dbReference type="ARBA" id="ARBA00022618"/>
    </source>
</evidence>
<evidence type="ECO:0000256" key="1">
    <source>
        <dbReference type="ARBA" id="ARBA00007215"/>
    </source>
</evidence>
<evidence type="ECO:0000256" key="5">
    <source>
        <dbReference type="PIRNR" id="PIRNR027110"/>
    </source>
</evidence>
<accession>A0AAW1IR89</accession>
<evidence type="ECO:0000313" key="6">
    <source>
        <dbReference type="EMBL" id="KAK9691890.1"/>
    </source>
</evidence>
<dbReference type="InterPro" id="IPR012389">
    <property type="entry name" value="Cyclin_P/U"/>
</dbReference>
<keyword evidence="7" id="KW-1185">Reference proteome</keyword>
<reference evidence="6" key="1">
    <citation type="submission" date="2024-03" db="EMBL/GenBank/DDBJ databases">
        <title>WGS assembly of Saponaria officinalis var. Norfolk2.</title>
        <authorList>
            <person name="Jenkins J."/>
            <person name="Shu S."/>
            <person name="Grimwood J."/>
            <person name="Barry K."/>
            <person name="Goodstein D."/>
            <person name="Schmutz J."/>
            <person name="Leebens-Mack J."/>
            <person name="Osbourn A."/>
        </authorList>
    </citation>
    <scope>NUCLEOTIDE SEQUENCE [LARGE SCALE GENOMIC DNA]</scope>
    <source>
        <strain evidence="6">JIC</strain>
    </source>
</reference>
<dbReference type="PANTHER" id="PTHR15615">
    <property type="match status" value="1"/>
</dbReference>
<keyword evidence="2" id="KW-0132">Cell division</keyword>
<evidence type="ECO:0000256" key="3">
    <source>
        <dbReference type="ARBA" id="ARBA00023127"/>
    </source>
</evidence>
<dbReference type="GO" id="GO:0019901">
    <property type="term" value="F:protein kinase binding"/>
    <property type="evidence" value="ECO:0007669"/>
    <property type="project" value="UniProtKB-UniRule"/>
</dbReference>
<dbReference type="AlphaFoldDB" id="A0AAW1IR89"/>
<gene>
    <name evidence="6" type="ORF">RND81_09G226700</name>
</gene>
<comment type="similarity">
    <text evidence="1">Belongs to the cyclin family. Cyclin U/P subfamily.</text>
</comment>
<protein>
    <recommendedName>
        <fullName evidence="5">Cyclin</fullName>
    </recommendedName>
</protein>
<dbReference type="Proteomes" id="UP001443914">
    <property type="component" value="Unassembled WGS sequence"/>
</dbReference>
<keyword evidence="3 5" id="KW-0195">Cyclin</keyword>
<organism evidence="6 7">
    <name type="scientific">Saponaria officinalis</name>
    <name type="common">Common soapwort</name>
    <name type="synonym">Lychnis saponaria</name>
    <dbReference type="NCBI Taxonomy" id="3572"/>
    <lineage>
        <taxon>Eukaryota</taxon>
        <taxon>Viridiplantae</taxon>
        <taxon>Streptophyta</taxon>
        <taxon>Embryophyta</taxon>
        <taxon>Tracheophyta</taxon>
        <taxon>Spermatophyta</taxon>
        <taxon>Magnoliopsida</taxon>
        <taxon>eudicotyledons</taxon>
        <taxon>Gunneridae</taxon>
        <taxon>Pentapetalae</taxon>
        <taxon>Caryophyllales</taxon>
        <taxon>Caryophyllaceae</taxon>
        <taxon>Caryophylleae</taxon>
        <taxon>Saponaria</taxon>
    </lineage>
</organism>
<dbReference type="EMBL" id="JBDFQZ010000009">
    <property type="protein sequence ID" value="KAK9691890.1"/>
    <property type="molecule type" value="Genomic_DNA"/>
</dbReference>
<dbReference type="Gene3D" id="1.10.472.10">
    <property type="entry name" value="Cyclin-like"/>
    <property type="match status" value="1"/>
</dbReference>
<dbReference type="PIRSF" id="PIRSF027110">
    <property type="entry name" value="PREG"/>
    <property type="match status" value="1"/>
</dbReference>
<dbReference type="Pfam" id="PF08613">
    <property type="entry name" value="Cyclin"/>
    <property type="match status" value="1"/>
</dbReference>
<dbReference type="GO" id="GO:0051301">
    <property type="term" value="P:cell division"/>
    <property type="evidence" value="ECO:0007669"/>
    <property type="project" value="UniProtKB-UniRule"/>
</dbReference>
<sequence length="209" mass="23951">MLATSQELNEPIIAATTEPSTPRVLLILASALERLISRNDKLIEPNGSSRSSLNLEVFHGIRAPNISIPKYLERLYKYTECSPSCFVVAYIYIDRLVHKHPQMMLLTLNVHRLLLTTLMVASKILDDVQYNNAFYAKVGGVSNVELNKLELELLFLLDFQVMVSSHVFESYCWYLEKEVIKTPISNIRVQEVLQFDLNLINDMDEQDCN</sequence>
<evidence type="ECO:0000256" key="4">
    <source>
        <dbReference type="ARBA" id="ARBA00023306"/>
    </source>
</evidence>
<evidence type="ECO:0000313" key="7">
    <source>
        <dbReference type="Proteomes" id="UP001443914"/>
    </source>
</evidence>
<dbReference type="InterPro" id="IPR036915">
    <property type="entry name" value="Cyclin-like_sf"/>
</dbReference>
<dbReference type="SUPFAM" id="SSF47954">
    <property type="entry name" value="Cyclin-like"/>
    <property type="match status" value="1"/>
</dbReference>
<proteinExistence type="inferred from homology"/>
<comment type="caution">
    <text evidence="6">The sequence shown here is derived from an EMBL/GenBank/DDBJ whole genome shotgun (WGS) entry which is preliminary data.</text>
</comment>